<comment type="caution">
    <text evidence="1">The sequence shown here is derived from an EMBL/GenBank/DDBJ whole genome shotgun (WGS) entry which is preliminary data.</text>
</comment>
<protein>
    <submittedName>
        <fullName evidence="1">Uncharacterized protein</fullName>
    </submittedName>
</protein>
<organism evidence="1 2">
    <name type="scientific">Crocosphaera watsonii WH 0003</name>
    <dbReference type="NCBI Taxonomy" id="423471"/>
    <lineage>
        <taxon>Bacteria</taxon>
        <taxon>Bacillati</taxon>
        <taxon>Cyanobacteriota</taxon>
        <taxon>Cyanophyceae</taxon>
        <taxon>Oscillatoriophycideae</taxon>
        <taxon>Chroococcales</taxon>
        <taxon>Aphanothecaceae</taxon>
        <taxon>Crocosphaera</taxon>
    </lineage>
</organism>
<sequence>MDNILNEQNQNQTMCSEEAKKIVNIILRARQEAQAELDFLTQSVQKFIKNLFGYDFDDIQRRVQTALAAINSSIKPFQELLIKIRNNDHTNYRKNYLDNELSFLFKNPEFLSPLQHKKRQALINHIYSYLKSYKVNHVEPLEILAIAYEKGLKTIEKYPIDNPYGWVKKAVIWIIKDIGRKYRGKEPIEYNDGLGETLLHNQDYNFYKYIDNKELIDRTYQSLNDLDSQIIHLYLEEGYTLKEIPFELVKNNNSSLSYDAVRKRCQRSLKSIRTDPVLTSMYRSLF</sequence>
<proteinExistence type="predicted"/>
<dbReference type="PATRIC" id="fig|423471.3.peg.1289"/>
<dbReference type="EMBL" id="AESD01000219">
    <property type="protein sequence ID" value="EHJ13916.1"/>
    <property type="molecule type" value="Genomic_DNA"/>
</dbReference>
<evidence type="ECO:0000313" key="1">
    <source>
        <dbReference type="EMBL" id="EHJ13916.1"/>
    </source>
</evidence>
<evidence type="ECO:0000313" key="2">
    <source>
        <dbReference type="Proteomes" id="UP000003477"/>
    </source>
</evidence>
<dbReference type="GeneID" id="88765189"/>
<dbReference type="RefSeq" id="WP_007309836.1">
    <property type="nucleotide sequence ID" value="NZ_AESD01000219.1"/>
</dbReference>
<dbReference type="AlphaFoldDB" id="G5J1K8"/>
<name>G5J1K8_CROWT</name>
<dbReference type="Proteomes" id="UP000003477">
    <property type="component" value="Unassembled WGS sequence"/>
</dbReference>
<reference evidence="1 2" key="1">
    <citation type="journal article" date="2011" name="Front. Microbiol.">
        <title>Two Strains of Crocosphaera watsonii with Highly Conserved Genomes are Distinguished by Strain-Specific Features.</title>
        <authorList>
            <person name="Bench S.R."/>
            <person name="Ilikchyan I.N."/>
            <person name="Tripp H.J."/>
            <person name="Zehr J.P."/>
        </authorList>
    </citation>
    <scope>NUCLEOTIDE SEQUENCE [LARGE SCALE GENOMIC DNA]</scope>
    <source>
        <strain evidence="1 2">WH 0003</strain>
    </source>
</reference>
<accession>G5J1K8</accession>
<gene>
    <name evidence="1" type="ORF">CWATWH0003_1390</name>
</gene>